<evidence type="ECO:0000256" key="2">
    <source>
        <dbReference type="ARBA" id="ARBA00022475"/>
    </source>
</evidence>
<evidence type="ECO:0000256" key="1">
    <source>
        <dbReference type="ARBA" id="ARBA00004609"/>
    </source>
</evidence>
<keyword evidence="7" id="KW-0325">Glycoprotein</keyword>
<evidence type="ECO:0000313" key="12">
    <source>
        <dbReference type="EMBL" id="KAK9668440.1"/>
    </source>
</evidence>
<dbReference type="FunFam" id="2.60.40.420:FF:000010">
    <property type="entry name" value="Early nodulin-like protein 1"/>
    <property type="match status" value="1"/>
</dbReference>
<evidence type="ECO:0000256" key="6">
    <source>
        <dbReference type="ARBA" id="ARBA00023157"/>
    </source>
</evidence>
<keyword evidence="2" id="KW-1003">Cell membrane</keyword>
<keyword evidence="5" id="KW-0472">Membrane</keyword>
<dbReference type="GO" id="GO:0009055">
    <property type="term" value="F:electron transfer activity"/>
    <property type="evidence" value="ECO:0007669"/>
    <property type="project" value="InterPro"/>
</dbReference>
<dbReference type="GO" id="GO:0098552">
    <property type="term" value="C:side of membrane"/>
    <property type="evidence" value="ECO:0007669"/>
    <property type="project" value="UniProtKB-KW"/>
</dbReference>
<feature type="signal peptide" evidence="10">
    <location>
        <begin position="1"/>
        <end position="28"/>
    </location>
</feature>
<keyword evidence="8" id="KW-0449">Lipoprotein</keyword>
<evidence type="ECO:0000313" key="13">
    <source>
        <dbReference type="Proteomes" id="UP001443914"/>
    </source>
</evidence>
<evidence type="ECO:0000256" key="3">
    <source>
        <dbReference type="ARBA" id="ARBA00022622"/>
    </source>
</evidence>
<dbReference type="InterPro" id="IPR003245">
    <property type="entry name" value="Phytocyanin_dom"/>
</dbReference>
<dbReference type="CDD" id="cd11019">
    <property type="entry name" value="OsENODL1_like"/>
    <property type="match status" value="1"/>
</dbReference>
<protein>
    <recommendedName>
        <fullName evidence="11">Phytocyanin domain-containing protein</fullName>
    </recommendedName>
</protein>
<gene>
    <name evidence="12" type="ORF">RND81_13G060900</name>
</gene>
<dbReference type="AlphaFoldDB" id="A0AAW1GWI9"/>
<comment type="similarity">
    <text evidence="9">Belongs to the early nodulin-like (ENODL) family.</text>
</comment>
<dbReference type="PROSITE" id="PS51485">
    <property type="entry name" value="PHYTOCYANIN"/>
    <property type="match status" value="1"/>
</dbReference>
<dbReference type="EMBL" id="JBDFQZ010000013">
    <property type="protein sequence ID" value="KAK9668440.1"/>
    <property type="molecule type" value="Genomic_DNA"/>
</dbReference>
<evidence type="ECO:0000256" key="9">
    <source>
        <dbReference type="ARBA" id="ARBA00035011"/>
    </source>
</evidence>
<organism evidence="12 13">
    <name type="scientific">Saponaria officinalis</name>
    <name type="common">Common soapwort</name>
    <name type="synonym">Lychnis saponaria</name>
    <dbReference type="NCBI Taxonomy" id="3572"/>
    <lineage>
        <taxon>Eukaryota</taxon>
        <taxon>Viridiplantae</taxon>
        <taxon>Streptophyta</taxon>
        <taxon>Embryophyta</taxon>
        <taxon>Tracheophyta</taxon>
        <taxon>Spermatophyta</taxon>
        <taxon>Magnoliopsida</taxon>
        <taxon>eudicotyledons</taxon>
        <taxon>Gunneridae</taxon>
        <taxon>Pentapetalae</taxon>
        <taxon>Caryophyllales</taxon>
        <taxon>Caryophyllaceae</taxon>
        <taxon>Caryophylleae</taxon>
        <taxon>Saponaria</taxon>
    </lineage>
</organism>
<dbReference type="Gene3D" id="2.60.40.420">
    <property type="entry name" value="Cupredoxins - blue copper proteins"/>
    <property type="match status" value="1"/>
</dbReference>
<evidence type="ECO:0000256" key="7">
    <source>
        <dbReference type="ARBA" id="ARBA00023180"/>
    </source>
</evidence>
<keyword evidence="13" id="KW-1185">Reference proteome</keyword>
<dbReference type="PANTHER" id="PTHR33021:SF44">
    <property type="entry name" value="EARLY NODULIN-LIKE PROTEIN 8"/>
    <property type="match status" value="1"/>
</dbReference>
<dbReference type="GO" id="GO:0005886">
    <property type="term" value="C:plasma membrane"/>
    <property type="evidence" value="ECO:0007669"/>
    <property type="project" value="UniProtKB-SubCell"/>
</dbReference>
<reference evidence="12" key="1">
    <citation type="submission" date="2024-03" db="EMBL/GenBank/DDBJ databases">
        <title>WGS assembly of Saponaria officinalis var. Norfolk2.</title>
        <authorList>
            <person name="Jenkins J."/>
            <person name="Shu S."/>
            <person name="Grimwood J."/>
            <person name="Barry K."/>
            <person name="Goodstein D."/>
            <person name="Schmutz J."/>
            <person name="Leebens-Mack J."/>
            <person name="Osbourn A."/>
        </authorList>
    </citation>
    <scope>NUCLEOTIDE SEQUENCE [LARGE SCALE GENOMIC DNA]</scope>
    <source>
        <strain evidence="12">JIC</strain>
    </source>
</reference>
<evidence type="ECO:0000256" key="4">
    <source>
        <dbReference type="ARBA" id="ARBA00022729"/>
    </source>
</evidence>
<name>A0AAW1GWI9_SAPOF</name>
<dbReference type="SUPFAM" id="SSF49503">
    <property type="entry name" value="Cupredoxins"/>
    <property type="match status" value="1"/>
</dbReference>
<feature type="chain" id="PRO_5043710430" description="Phytocyanin domain-containing protein" evidence="10">
    <location>
        <begin position="29"/>
        <end position="188"/>
    </location>
</feature>
<keyword evidence="4 10" id="KW-0732">Signal</keyword>
<accession>A0AAW1GWI9</accession>
<comment type="caution">
    <text evidence="12">The sequence shown here is derived from an EMBL/GenBank/DDBJ whole genome shotgun (WGS) entry which is preliminary data.</text>
</comment>
<keyword evidence="3" id="KW-0336">GPI-anchor</keyword>
<keyword evidence="6" id="KW-1015">Disulfide bond</keyword>
<dbReference type="PANTHER" id="PTHR33021">
    <property type="entry name" value="BLUE COPPER PROTEIN"/>
    <property type="match status" value="1"/>
</dbReference>
<proteinExistence type="inferred from homology"/>
<dbReference type="Pfam" id="PF02298">
    <property type="entry name" value="Cu_bind_like"/>
    <property type="match status" value="1"/>
</dbReference>
<sequence>MGKLISRGRCLFVYALQLLVQLQAGVLCYQYKVGDLDAWGIPTAANPDVYTKWSKTHVFRVGDSLLFLYPPSQDSMIQVTPEAYNTCKLEDPILKMNDGNSVFNITQPGEFYFTSGEAGHCQKGQTLHISLAGKGGIVYPPAALSDTAAGPSYTPAFGSIPTASFSSPILRFSALLASFAGSAIWVLV</sequence>
<dbReference type="InterPro" id="IPR039391">
    <property type="entry name" value="Phytocyanin-like"/>
</dbReference>
<dbReference type="Proteomes" id="UP001443914">
    <property type="component" value="Unassembled WGS sequence"/>
</dbReference>
<evidence type="ECO:0000256" key="5">
    <source>
        <dbReference type="ARBA" id="ARBA00023136"/>
    </source>
</evidence>
<evidence type="ECO:0000256" key="10">
    <source>
        <dbReference type="SAM" id="SignalP"/>
    </source>
</evidence>
<dbReference type="InterPro" id="IPR041846">
    <property type="entry name" value="ENL_dom"/>
</dbReference>
<evidence type="ECO:0000256" key="8">
    <source>
        <dbReference type="ARBA" id="ARBA00023288"/>
    </source>
</evidence>
<evidence type="ECO:0000259" key="11">
    <source>
        <dbReference type="PROSITE" id="PS51485"/>
    </source>
</evidence>
<comment type="subcellular location">
    <subcellularLocation>
        <location evidence="1">Cell membrane</location>
        <topology evidence="1">Lipid-anchor</topology>
        <topology evidence="1">GPI-anchor</topology>
    </subcellularLocation>
</comment>
<dbReference type="InterPro" id="IPR008972">
    <property type="entry name" value="Cupredoxin"/>
</dbReference>
<feature type="domain" description="Phytocyanin" evidence="11">
    <location>
        <begin position="29"/>
        <end position="133"/>
    </location>
</feature>